<keyword evidence="4" id="KW-1185">Reference proteome</keyword>
<evidence type="ECO:0000313" key="3">
    <source>
        <dbReference type="EMBL" id="KPV76104.1"/>
    </source>
</evidence>
<protein>
    <recommendedName>
        <fullName evidence="5">MARVEL domain-containing protein</fullName>
    </recommendedName>
</protein>
<dbReference type="OrthoDB" id="2529740at2759"/>
<evidence type="ECO:0008006" key="5">
    <source>
        <dbReference type="Google" id="ProtNLM"/>
    </source>
</evidence>
<feature type="transmembrane region" description="Helical" evidence="2">
    <location>
        <begin position="132"/>
        <end position="152"/>
    </location>
</feature>
<gene>
    <name evidence="3" type="ORF">RHOBADRAFT_43543</name>
</gene>
<evidence type="ECO:0000313" key="4">
    <source>
        <dbReference type="Proteomes" id="UP000053890"/>
    </source>
</evidence>
<organism evidence="3 4">
    <name type="scientific">Rhodotorula graminis (strain WP1)</name>
    <dbReference type="NCBI Taxonomy" id="578459"/>
    <lineage>
        <taxon>Eukaryota</taxon>
        <taxon>Fungi</taxon>
        <taxon>Dikarya</taxon>
        <taxon>Basidiomycota</taxon>
        <taxon>Pucciniomycotina</taxon>
        <taxon>Microbotryomycetes</taxon>
        <taxon>Sporidiobolales</taxon>
        <taxon>Sporidiobolaceae</taxon>
        <taxon>Rhodotorula</taxon>
    </lineage>
</organism>
<keyword evidence="2" id="KW-0812">Transmembrane</keyword>
<dbReference type="RefSeq" id="XP_018272153.1">
    <property type="nucleotide sequence ID" value="XM_018414238.1"/>
</dbReference>
<keyword evidence="2" id="KW-0472">Membrane</keyword>
<evidence type="ECO:0000256" key="2">
    <source>
        <dbReference type="SAM" id="Phobius"/>
    </source>
</evidence>
<dbReference type="EMBL" id="KQ474077">
    <property type="protein sequence ID" value="KPV76104.1"/>
    <property type="molecule type" value="Genomic_DNA"/>
</dbReference>
<reference evidence="3 4" key="1">
    <citation type="journal article" date="2015" name="Front. Microbiol.">
        <title>Genome sequence of the plant growth promoting endophytic yeast Rhodotorula graminis WP1.</title>
        <authorList>
            <person name="Firrincieli A."/>
            <person name="Otillar R."/>
            <person name="Salamov A."/>
            <person name="Schmutz J."/>
            <person name="Khan Z."/>
            <person name="Redman R.S."/>
            <person name="Fleck N.D."/>
            <person name="Lindquist E."/>
            <person name="Grigoriev I.V."/>
            <person name="Doty S.L."/>
        </authorList>
    </citation>
    <scope>NUCLEOTIDE SEQUENCE [LARGE SCALE GENOMIC DNA]</scope>
    <source>
        <strain evidence="3 4">WP1</strain>
    </source>
</reference>
<dbReference type="Proteomes" id="UP000053890">
    <property type="component" value="Unassembled WGS sequence"/>
</dbReference>
<dbReference type="OMA" id="HATMFRE"/>
<accession>A0A194S6D2</accession>
<feature type="transmembrane region" description="Helical" evidence="2">
    <location>
        <begin position="15"/>
        <end position="37"/>
    </location>
</feature>
<dbReference type="GeneID" id="28974686"/>
<keyword evidence="2" id="KW-1133">Transmembrane helix</keyword>
<feature type="transmembrane region" description="Helical" evidence="2">
    <location>
        <begin position="49"/>
        <end position="68"/>
    </location>
</feature>
<name>A0A194S6D2_RHOGW</name>
<dbReference type="STRING" id="578459.A0A194S6D2"/>
<dbReference type="AlphaFoldDB" id="A0A194S6D2"/>
<evidence type="ECO:0000256" key="1">
    <source>
        <dbReference type="SAM" id="MobiDB-lite"/>
    </source>
</evidence>
<sequence length="207" mass="22327">MRLADTSYVPTLRQVLYALIATSSVVLAILSATLLAYQLRWTIGYNKPVPALLVCASLTVLHCAWFLAPVQPTAPPRRRLAASIQVELASLAVSALFTLGGVSRLGTATPGLLSSCGGYFVCSALQGCYSLAWISFLFLALLFASLLAATLYHRRRTPHLSVFRQPCVFVEWAMYSPRAVRLPGPGGGLASEGADWRQGREADEGKL</sequence>
<proteinExistence type="predicted"/>
<feature type="compositionally biased region" description="Basic and acidic residues" evidence="1">
    <location>
        <begin position="194"/>
        <end position="207"/>
    </location>
</feature>
<feature type="region of interest" description="Disordered" evidence="1">
    <location>
        <begin position="186"/>
        <end position="207"/>
    </location>
</feature>